<feature type="domain" description="NGO1945-like C-terminal" evidence="2">
    <location>
        <begin position="144"/>
        <end position="240"/>
    </location>
</feature>
<gene>
    <name evidence="3" type="ORF">AY586_15380</name>
</gene>
<dbReference type="Proteomes" id="UP000075766">
    <property type="component" value="Unassembled WGS sequence"/>
</dbReference>
<evidence type="ECO:0000313" key="4">
    <source>
        <dbReference type="Proteomes" id="UP000075766"/>
    </source>
</evidence>
<dbReference type="Gene3D" id="1.10.150.690">
    <property type="entry name" value="DUF2063"/>
    <property type="match status" value="1"/>
</dbReference>
<feature type="domain" description="Putative DNA-binding" evidence="1">
    <location>
        <begin position="7"/>
        <end position="92"/>
    </location>
</feature>
<dbReference type="InterPro" id="IPR018640">
    <property type="entry name" value="DUF2063"/>
</dbReference>
<accession>A0ABR5VF00</accession>
<dbReference type="RefSeq" id="WP_062276400.1">
    <property type="nucleotide sequence ID" value="NZ_LSYU01000071.1"/>
</dbReference>
<dbReference type="Pfam" id="PF22106">
    <property type="entry name" value="NGO1945_C"/>
    <property type="match status" value="1"/>
</dbReference>
<proteinExistence type="predicted"/>
<dbReference type="EMBL" id="LSYU01000071">
    <property type="protein sequence ID" value="KXX63940.1"/>
    <property type="molecule type" value="Genomic_DNA"/>
</dbReference>
<organism evidence="3 4">
    <name type="scientific">Marichromatium gracile</name>
    <name type="common">Chromatium gracile</name>
    <dbReference type="NCBI Taxonomy" id="1048"/>
    <lineage>
        <taxon>Bacteria</taxon>
        <taxon>Pseudomonadati</taxon>
        <taxon>Pseudomonadota</taxon>
        <taxon>Gammaproteobacteria</taxon>
        <taxon>Chromatiales</taxon>
        <taxon>Chromatiaceae</taxon>
        <taxon>Marichromatium</taxon>
    </lineage>
</organism>
<evidence type="ECO:0000313" key="3">
    <source>
        <dbReference type="EMBL" id="KXX63940.1"/>
    </source>
</evidence>
<sequence>MAEFAARQRAFCAHLRDPVRADAPTDVAAERMRVYRELIFNNLDALLAGSFPVLHRLLDPARWRALVRDFLVAHRARTPLFHRLPGEFVDFLGQRPASADDPPFLLELAHYEWIEIALYNSEAEPDLDGLDPNGDLLAATPVRSPLAWPLSYRFPVHRIAPDHLPEAPSAEPVQLVVLRDRTQQVRFIEINAVTQRLLQRIETSPTPSGREALLDIAAELRHPEPERVVAFGATTLARLRAEGVLLGTRPAATPVVHVA</sequence>
<dbReference type="Pfam" id="PF09836">
    <property type="entry name" value="DUF2063"/>
    <property type="match status" value="1"/>
</dbReference>
<dbReference type="Gene3D" id="3.90.930.50">
    <property type="match status" value="1"/>
</dbReference>
<protein>
    <recommendedName>
        <fullName evidence="5">DNA-binding domain-containing protein</fullName>
    </recommendedName>
</protein>
<dbReference type="InterPro" id="IPR044922">
    <property type="entry name" value="DUF2063_N_sf"/>
</dbReference>
<evidence type="ECO:0008006" key="5">
    <source>
        <dbReference type="Google" id="ProtNLM"/>
    </source>
</evidence>
<comment type="caution">
    <text evidence="3">The sequence shown here is derived from an EMBL/GenBank/DDBJ whole genome shotgun (WGS) entry which is preliminary data.</text>
</comment>
<reference evidence="3 4" key="1">
    <citation type="submission" date="2016-02" db="EMBL/GenBank/DDBJ databases">
        <title>Genome sequence of Marichromatium gracile YL-28, a purple sulfur bacterium.</title>
        <authorList>
            <person name="Zhao C."/>
            <person name="Hong X."/>
            <person name="Chen S."/>
            <person name="Yang S."/>
        </authorList>
    </citation>
    <scope>NUCLEOTIDE SEQUENCE [LARGE SCALE GENOMIC DNA]</scope>
    <source>
        <strain evidence="3 4">YL28</strain>
    </source>
</reference>
<dbReference type="InterPro" id="IPR054098">
    <property type="entry name" value="NGO1945-like_C"/>
</dbReference>
<evidence type="ECO:0000259" key="1">
    <source>
        <dbReference type="Pfam" id="PF09836"/>
    </source>
</evidence>
<keyword evidence="4" id="KW-1185">Reference proteome</keyword>
<evidence type="ECO:0000259" key="2">
    <source>
        <dbReference type="Pfam" id="PF22106"/>
    </source>
</evidence>
<name>A0ABR5VF00_MARGR</name>